<dbReference type="Pfam" id="PF00619">
    <property type="entry name" value="CARD"/>
    <property type="match status" value="1"/>
</dbReference>
<evidence type="ECO:0000256" key="6">
    <source>
        <dbReference type="SAM" id="MobiDB-lite"/>
    </source>
</evidence>
<evidence type="ECO:0000313" key="8">
    <source>
        <dbReference type="Proteomes" id="UP000515152"/>
    </source>
</evidence>
<evidence type="ECO:0000259" key="7">
    <source>
        <dbReference type="Pfam" id="PF00619"/>
    </source>
</evidence>
<dbReference type="Gene3D" id="1.10.533.10">
    <property type="entry name" value="Death Domain, Fas"/>
    <property type="match status" value="2"/>
</dbReference>
<comment type="subcellular location">
    <subcellularLocation>
        <location evidence="1">Cytoplasm</location>
        <location evidence="1">Cytosol</location>
    </subcellularLocation>
</comment>
<reference evidence="9" key="1">
    <citation type="submission" date="2025-08" db="UniProtKB">
        <authorList>
            <consortium name="RefSeq"/>
        </authorList>
    </citation>
    <scope>IDENTIFICATION</scope>
</reference>
<dbReference type="GO" id="GO:0045087">
    <property type="term" value="P:innate immune response"/>
    <property type="evidence" value="ECO:0007669"/>
    <property type="project" value="UniProtKB-KW"/>
</dbReference>
<dbReference type="AlphaFoldDB" id="A0A6P8G5T8"/>
<evidence type="ECO:0000256" key="1">
    <source>
        <dbReference type="ARBA" id="ARBA00004514"/>
    </source>
</evidence>
<dbReference type="Proteomes" id="UP000515152">
    <property type="component" value="Chromosome 2"/>
</dbReference>
<evidence type="ECO:0000256" key="2">
    <source>
        <dbReference type="ARBA" id="ARBA00022490"/>
    </source>
</evidence>
<dbReference type="GO" id="GO:0005829">
    <property type="term" value="C:cytosol"/>
    <property type="evidence" value="ECO:0007669"/>
    <property type="project" value="UniProtKB-SubCell"/>
</dbReference>
<gene>
    <name evidence="9" type="primary">si:dkey-10c21.1</name>
</gene>
<sequence length="283" mass="31161">MEFLQSNEGALCTLLSDHFEKVMEHVEDMITVKEHKTIGKQDGKERIKSLLAFIHQKGEDNCQKFVAILRKDFPEIQKLCSNKGPQVYADQGSTIVASETANTNMKSYKMEVNVDGCQGGKHGPSQVPPPAFPNSGSSMVATNNSHIFAPKLTNSNVNEDVSFCFNYTSGSSAKSSKPQLSGANAASAGKRRSCPTISDKRGFFKDNISALTQNVKNVQPILDELKQKSFHTEMASNVRAEKTPQEQMRKILESTTTKAAAEALFQALLIHEKDLMKELTESD</sequence>
<dbReference type="PANTHER" id="PTHR46985:SF2">
    <property type="entry name" value="APOPTOSIS-ASSOCIATED SPECK-LIKE PROTEIN CONTAINING A CARD"/>
    <property type="match status" value="1"/>
</dbReference>
<dbReference type="InterPro" id="IPR011029">
    <property type="entry name" value="DEATH-like_dom_sf"/>
</dbReference>
<evidence type="ECO:0000256" key="4">
    <source>
        <dbReference type="ARBA" id="ARBA00022859"/>
    </source>
</evidence>
<dbReference type="GO" id="GO:0042981">
    <property type="term" value="P:regulation of apoptotic process"/>
    <property type="evidence" value="ECO:0007669"/>
    <property type="project" value="InterPro"/>
</dbReference>
<evidence type="ECO:0000256" key="3">
    <source>
        <dbReference type="ARBA" id="ARBA00022588"/>
    </source>
</evidence>
<protein>
    <submittedName>
        <fullName evidence="9">Uncharacterized protein si:dkey-10c21.1</fullName>
    </submittedName>
</protein>
<dbReference type="RefSeq" id="XP_031434973.1">
    <property type="nucleotide sequence ID" value="XM_031579113.2"/>
</dbReference>
<evidence type="ECO:0000313" key="9">
    <source>
        <dbReference type="RefSeq" id="XP_031434973.1"/>
    </source>
</evidence>
<dbReference type="KEGG" id="char:116223202"/>
<name>A0A6P8G5T8_CLUHA</name>
<proteinExistence type="predicted"/>
<dbReference type="InterPro" id="IPR001315">
    <property type="entry name" value="CARD"/>
</dbReference>
<feature type="region of interest" description="Disordered" evidence="6">
    <location>
        <begin position="170"/>
        <end position="193"/>
    </location>
</feature>
<dbReference type="OrthoDB" id="9931598at2759"/>
<feature type="compositionally biased region" description="Polar residues" evidence="6">
    <location>
        <begin position="170"/>
        <end position="184"/>
    </location>
</feature>
<keyword evidence="2" id="KW-0963">Cytoplasm</keyword>
<evidence type="ECO:0000256" key="5">
    <source>
        <dbReference type="ARBA" id="ARBA00023198"/>
    </source>
</evidence>
<accession>A0A6P8G5T8</accession>
<feature type="domain" description="CARD" evidence="7">
    <location>
        <begin position="203"/>
        <end position="281"/>
    </location>
</feature>
<keyword evidence="3" id="KW-0399">Innate immunity</keyword>
<dbReference type="InterPro" id="IPR051249">
    <property type="entry name" value="NLRP_Inflammasome"/>
</dbReference>
<keyword evidence="5" id="KW-0395">Inflammatory response</keyword>
<dbReference type="GeneID" id="116223202"/>
<dbReference type="PANTHER" id="PTHR46985">
    <property type="entry name" value="NACHT, LRR AND PYD DOMAINS-CONTAINING PROTEIN 1"/>
    <property type="match status" value="1"/>
</dbReference>
<organism evidence="8 9">
    <name type="scientific">Clupea harengus</name>
    <name type="common">Atlantic herring</name>
    <dbReference type="NCBI Taxonomy" id="7950"/>
    <lineage>
        <taxon>Eukaryota</taxon>
        <taxon>Metazoa</taxon>
        <taxon>Chordata</taxon>
        <taxon>Craniata</taxon>
        <taxon>Vertebrata</taxon>
        <taxon>Euteleostomi</taxon>
        <taxon>Actinopterygii</taxon>
        <taxon>Neopterygii</taxon>
        <taxon>Teleostei</taxon>
        <taxon>Clupei</taxon>
        <taxon>Clupeiformes</taxon>
        <taxon>Clupeoidei</taxon>
        <taxon>Clupeidae</taxon>
        <taxon>Clupea</taxon>
    </lineage>
</organism>
<keyword evidence="4" id="KW-0391">Immunity</keyword>
<dbReference type="GO" id="GO:0006954">
    <property type="term" value="P:inflammatory response"/>
    <property type="evidence" value="ECO:0007669"/>
    <property type="project" value="UniProtKB-KW"/>
</dbReference>
<keyword evidence="8" id="KW-1185">Reference proteome</keyword>
<dbReference type="SUPFAM" id="SSF47986">
    <property type="entry name" value="DEATH domain"/>
    <property type="match status" value="1"/>
</dbReference>